<dbReference type="InterPro" id="IPR014044">
    <property type="entry name" value="CAP_dom"/>
</dbReference>
<keyword evidence="2" id="KW-0472">Membrane</keyword>
<gene>
    <name evidence="5" type="ORF">CLV85_2579</name>
</gene>
<evidence type="ECO:0000259" key="4">
    <source>
        <dbReference type="Pfam" id="PF00188"/>
    </source>
</evidence>
<comment type="caution">
    <text evidence="5">The sequence shown here is derived from an EMBL/GenBank/DDBJ whole genome shotgun (WGS) entry which is preliminary data.</text>
</comment>
<organism evidence="5 6">
    <name type="scientific">Salinibacterium amurskyense</name>
    <dbReference type="NCBI Taxonomy" id="205941"/>
    <lineage>
        <taxon>Bacteria</taxon>
        <taxon>Bacillati</taxon>
        <taxon>Actinomycetota</taxon>
        <taxon>Actinomycetes</taxon>
        <taxon>Micrococcales</taxon>
        <taxon>Microbacteriaceae</taxon>
        <taxon>Salinibacterium</taxon>
    </lineage>
</organism>
<keyword evidence="2" id="KW-0812">Transmembrane</keyword>
<proteinExistence type="predicted"/>
<keyword evidence="6" id="KW-1185">Reference proteome</keyword>
<dbReference type="SUPFAM" id="SSF55797">
    <property type="entry name" value="PR-1-like"/>
    <property type="match status" value="1"/>
</dbReference>
<name>A0A2M9D1P1_9MICO</name>
<feature type="transmembrane region" description="Helical" evidence="2">
    <location>
        <begin position="242"/>
        <end position="262"/>
    </location>
</feature>
<dbReference type="RefSeq" id="WP_100390027.1">
    <property type="nucleotide sequence ID" value="NZ_BMZU01000001.1"/>
</dbReference>
<feature type="region of interest" description="Disordered" evidence="1">
    <location>
        <begin position="157"/>
        <end position="214"/>
    </location>
</feature>
<keyword evidence="2" id="KW-1133">Transmembrane helix</keyword>
<feature type="compositionally biased region" description="Low complexity" evidence="1">
    <location>
        <begin position="158"/>
        <end position="167"/>
    </location>
</feature>
<evidence type="ECO:0000256" key="3">
    <source>
        <dbReference type="SAM" id="SignalP"/>
    </source>
</evidence>
<dbReference type="PANTHER" id="PTHR31157:SF1">
    <property type="entry name" value="SCP DOMAIN-CONTAINING PROTEIN"/>
    <property type="match status" value="1"/>
</dbReference>
<evidence type="ECO:0000313" key="6">
    <source>
        <dbReference type="Proteomes" id="UP000231742"/>
    </source>
</evidence>
<dbReference type="CDD" id="cd05379">
    <property type="entry name" value="CAP_bacterial"/>
    <property type="match status" value="1"/>
</dbReference>
<dbReference type="PANTHER" id="PTHR31157">
    <property type="entry name" value="SCP DOMAIN-CONTAINING PROTEIN"/>
    <property type="match status" value="1"/>
</dbReference>
<accession>A0A2M9D1P1</accession>
<dbReference type="Gene3D" id="3.40.33.10">
    <property type="entry name" value="CAP"/>
    <property type="match status" value="1"/>
</dbReference>
<protein>
    <submittedName>
        <fullName evidence="5">Uncharacterized protein YkwD</fullName>
    </submittedName>
</protein>
<dbReference type="AlphaFoldDB" id="A0A2M9D1P1"/>
<evidence type="ECO:0000313" key="5">
    <source>
        <dbReference type="EMBL" id="PJJ78124.1"/>
    </source>
</evidence>
<feature type="chain" id="PRO_5014805888" evidence="3">
    <location>
        <begin position="36"/>
        <end position="278"/>
    </location>
</feature>
<reference evidence="5 6" key="1">
    <citation type="submission" date="2017-11" db="EMBL/GenBank/DDBJ databases">
        <title>Genomic Encyclopedia of Archaeal and Bacterial Type Strains, Phase II (KMG-II): From Individual Species to Whole Genera.</title>
        <authorList>
            <person name="Goeker M."/>
        </authorList>
    </citation>
    <scope>NUCLEOTIDE SEQUENCE [LARGE SCALE GENOMIC DNA]</scope>
    <source>
        <strain evidence="5 6">DSM 16400</strain>
    </source>
</reference>
<feature type="signal peptide" evidence="3">
    <location>
        <begin position="1"/>
        <end position="35"/>
    </location>
</feature>
<dbReference type="Proteomes" id="UP000231742">
    <property type="component" value="Unassembled WGS sequence"/>
</dbReference>
<keyword evidence="3" id="KW-0732">Signal</keyword>
<dbReference type="OrthoDB" id="68195at2"/>
<dbReference type="EMBL" id="PGFH01000003">
    <property type="protein sequence ID" value="PJJ78124.1"/>
    <property type="molecule type" value="Genomic_DNA"/>
</dbReference>
<feature type="domain" description="SCP" evidence="4">
    <location>
        <begin position="44"/>
        <end position="147"/>
    </location>
</feature>
<evidence type="ECO:0000256" key="1">
    <source>
        <dbReference type="SAM" id="MobiDB-lite"/>
    </source>
</evidence>
<sequence length="278" mass="29136">MIFSRHTPSRIASGFFALLLAIFLVPVAAAAPASAAEADTIHGLVNQARWDNGQQGLIRNADMDAVALAWAKKMAASSTMSHNPDYSTQIPAGWRSAGENVAQGYRTAQAMHDGWMASQGHRENILGAFTDIGIAFYSSGGTTWGVQVFATYTGHTGPSAPAAAAPEPKAEPADDPSETATPTPTATPSASDSAESSSGSDGSSDSSAGEGTVGQVDADAAPTLTQAELQASVYGAKPDYTWIAWTIFFSILAVGGAAWFLFWRRIKSRRPVARRARQ</sequence>
<feature type="compositionally biased region" description="Low complexity" evidence="1">
    <location>
        <begin position="178"/>
        <end position="210"/>
    </location>
</feature>
<evidence type="ECO:0000256" key="2">
    <source>
        <dbReference type="SAM" id="Phobius"/>
    </source>
</evidence>
<dbReference type="InterPro" id="IPR035940">
    <property type="entry name" value="CAP_sf"/>
</dbReference>
<dbReference type="Pfam" id="PF00188">
    <property type="entry name" value="CAP"/>
    <property type="match status" value="1"/>
</dbReference>